<keyword evidence="4" id="KW-1185">Reference proteome</keyword>
<keyword evidence="1" id="KW-0812">Transmembrane</keyword>
<keyword evidence="1" id="KW-1133">Transmembrane helix</keyword>
<feature type="transmembrane region" description="Helical" evidence="1">
    <location>
        <begin position="60"/>
        <end position="80"/>
    </location>
</feature>
<feature type="transmembrane region" description="Helical" evidence="1">
    <location>
        <begin position="92"/>
        <end position="113"/>
    </location>
</feature>
<evidence type="ECO:0000256" key="1">
    <source>
        <dbReference type="SAM" id="Phobius"/>
    </source>
</evidence>
<dbReference type="Proteomes" id="UP000194474">
    <property type="component" value="Unassembled WGS sequence"/>
</dbReference>
<evidence type="ECO:0000313" key="3">
    <source>
        <dbReference type="EMBL" id="SMQ68970.1"/>
    </source>
</evidence>
<keyword evidence="1" id="KW-0472">Membrane</keyword>
<dbReference type="RefSeq" id="WP_086469965.1">
    <property type="nucleotide sequence ID" value="NZ_FXWK01000001.1"/>
</dbReference>
<dbReference type="InterPro" id="IPR006696">
    <property type="entry name" value="DUF423"/>
</dbReference>
<feature type="transmembrane region" description="Helical" evidence="1">
    <location>
        <begin position="33"/>
        <end position="53"/>
    </location>
</feature>
<organism evidence="3 4">
    <name type="scientific">Devosia lucknowensis</name>
    <dbReference type="NCBI Taxonomy" id="1096929"/>
    <lineage>
        <taxon>Bacteria</taxon>
        <taxon>Pseudomonadati</taxon>
        <taxon>Pseudomonadota</taxon>
        <taxon>Alphaproteobacteria</taxon>
        <taxon>Hyphomicrobiales</taxon>
        <taxon>Devosiaceae</taxon>
        <taxon>Devosia</taxon>
    </lineage>
</organism>
<dbReference type="Pfam" id="PF04241">
    <property type="entry name" value="DUF423"/>
    <property type="match status" value="1"/>
</dbReference>
<dbReference type="AlphaFoldDB" id="A0A1Y6F6I9"/>
<evidence type="ECO:0000256" key="2">
    <source>
        <dbReference type="SAM" id="SignalP"/>
    </source>
</evidence>
<keyword evidence="2" id="KW-0732">Signal</keyword>
<accession>A0A1Y6F6I9</accession>
<reference evidence="4" key="1">
    <citation type="submission" date="2017-04" db="EMBL/GenBank/DDBJ databases">
        <authorList>
            <person name="Varghese N."/>
            <person name="Submissions S."/>
        </authorList>
    </citation>
    <scope>NUCLEOTIDE SEQUENCE [LARGE SCALE GENOMIC DNA]</scope>
</reference>
<feature type="chain" id="PRO_5012599488" evidence="2">
    <location>
        <begin position="24"/>
        <end position="116"/>
    </location>
</feature>
<evidence type="ECO:0000313" key="4">
    <source>
        <dbReference type="Proteomes" id="UP000194474"/>
    </source>
</evidence>
<feature type="signal peptide" evidence="2">
    <location>
        <begin position="1"/>
        <end position="23"/>
    </location>
</feature>
<dbReference type="EMBL" id="FXWK01000001">
    <property type="protein sequence ID" value="SMQ68970.1"/>
    <property type="molecule type" value="Genomic_DNA"/>
</dbReference>
<protein>
    <submittedName>
        <fullName evidence="3">Uncharacterized membrane protein YgdD, TMEM256/DUF423 family</fullName>
    </submittedName>
</protein>
<proteinExistence type="predicted"/>
<dbReference type="OrthoDB" id="7173378at2"/>
<gene>
    <name evidence="3" type="ORF">SAMN06295905_1664</name>
</gene>
<name>A0A1Y6F6I9_9HYPH</name>
<sequence length="116" mass="11626">MRVLSRVLLISAGVIGAAGVAAAAAASHEGSRNLSALSTIYLAHGPALLALAFLAQGRMLVGSGALLAFGTLLFGVDLTLREWLGHAVFPGAAPLGGAAMILAWLGIAIAGAVRRR</sequence>